<accession>A0A1I1BQR7</accession>
<dbReference type="AlphaFoldDB" id="A0A1I1BQR7"/>
<dbReference type="OrthoDB" id="5149792at2"/>
<dbReference type="InterPro" id="IPR000415">
    <property type="entry name" value="Nitroreductase-like"/>
</dbReference>
<sequence>MLPSSQFDFYRQISPIIYQLNDLQDCLMVKELLNTPYVRSVDQLDSQMAELIKAKNPAKSYSDIELSKLVSEFFSENNREKYGVWVFYPWKNILVRLLPEEEFILVRTQRNNYKITSKEQNDLRKKKIGIIGLSVGQSIAFAIALERGCGELRLADFDTLELSNLNRIKAGVTDLGVEKVVIAAREISEIDPYLKVTVFRDGISEDNIDDFLSAGGSLDVLIDECDSLDIKALAREKAKAKHIPVLMETSDRGMLDVERFDLEPERAIFHGLIGDLKFTDLQGLTSKQKVPMALKITGISTVSTRMKVSLLEVNQTIASWPQLASAVYLGGATVSHASRKLLLGEKVESGRYYVDLDELIKKESEPITEAAKKPVKTKAEFVDFLPAGDNLKSTYRLNEAELTYLLEKANTAPSGGNSQPWKWIFDKEGVLHLIHDKDKSESLLDFLGTGSLLAFGAALEIIRLTGANMGLALSIHYQISQFGEDLIASVLFYSKADSSIVVSHDDLTEGIDLRCTNRKNDKRELVSTEETLAFKSLAEDLGVTLEVIDDLEVLGELAPILGGMDRLRLLHEQGYSDFISEIRWSEKEALETKDGIDIATLEMGNVERAAIGLVRDPGTVEFFRKNDLGYGLTKISDQTILTAGAVMMLQADEYSPEAFLKSGAALQRIWMKANLCGYSIQPVSASLFIFHRVNREKNTGFNSAEKTQIINFKSQLNTIFNLKRQKEEMFMVRINKASAPSMRSFRRDVSDSLIIL</sequence>
<dbReference type="GO" id="GO:0061503">
    <property type="term" value="F:tRNA threonylcarbamoyladenosine dehydratase"/>
    <property type="evidence" value="ECO:0007669"/>
    <property type="project" value="TreeGrafter"/>
</dbReference>
<dbReference type="GO" id="GO:0061504">
    <property type="term" value="P:cyclic threonylcarbamoyladenosine biosynthetic process"/>
    <property type="evidence" value="ECO:0007669"/>
    <property type="project" value="TreeGrafter"/>
</dbReference>
<dbReference type="CDD" id="cd01483">
    <property type="entry name" value="E1_enzyme_family"/>
    <property type="match status" value="1"/>
</dbReference>
<dbReference type="SUPFAM" id="SSF55469">
    <property type="entry name" value="FMN-dependent nitroreductase-like"/>
    <property type="match status" value="1"/>
</dbReference>
<dbReference type="SUPFAM" id="SSF69572">
    <property type="entry name" value="Activating enzymes of the ubiquitin-like proteins"/>
    <property type="match status" value="1"/>
</dbReference>
<evidence type="ECO:0000259" key="1">
    <source>
        <dbReference type="Pfam" id="PF00899"/>
    </source>
</evidence>
<dbReference type="STRING" id="237018.SAMN04489723_11668"/>
<evidence type="ECO:0000313" key="3">
    <source>
        <dbReference type="Proteomes" id="UP000198790"/>
    </source>
</evidence>
<dbReference type="Proteomes" id="UP000198790">
    <property type="component" value="Unassembled WGS sequence"/>
</dbReference>
<protein>
    <submittedName>
        <fullName evidence="2">ThiF family protein</fullName>
    </submittedName>
</protein>
<dbReference type="GO" id="GO:0016491">
    <property type="term" value="F:oxidoreductase activity"/>
    <property type="evidence" value="ECO:0007669"/>
    <property type="project" value="InterPro"/>
</dbReference>
<proteinExistence type="predicted"/>
<dbReference type="EMBL" id="FOKK01000016">
    <property type="protein sequence ID" value="SFB52725.1"/>
    <property type="molecule type" value="Genomic_DNA"/>
</dbReference>
<name>A0A1I1BQR7_9BACT</name>
<dbReference type="Gene3D" id="3.40.50.720">
    <property type="entry name" value="NAD(P)-binding Rossmann-like Domain"/>
    <property type="match status" value="1"/>
</dbReference>
<dbReference type="NCBIfam" id="NF005901">
    <property type="entry name" value="PRK07877.1"/>
    <property type="match status" value="1"/>
</dbReference>
<dbReference type="Gene3D" id="3.40.109.10">
    <property type="entry name" value="NADH Oxidase"/>
    <property type="match status" value="2"/>
</dbReference>
<feature type="domain" description="THIF-type NAD/FAD binding fold" evidence="1">
    <location>
        <begin position="113"/>
        <end position="250"/>
    </location>
</feature>
<dbReference type="InterPro" id="IPR000594">
    <property type="entry name" value="ThiF_NAD_FAD-bd"/>
</dbReference>
<dbReference type="InterPro" id="IPR035985">
    <property type="entry name" value="Ubiquitin-activating_enz"/>
</dbReference>
<evidence type="ECO:0000313" key="2">
    <source>
        <dbReference type="EMBL" id="SFB52725.1"/>
    </source>
</evidence>
<dbReference type="Pfam" id="PF00899">
    <property type="entry name" value="ThiF"/>
    <property type="match status" value="1"/>
</dbReference>
<organism evidence="2 3">
    <name type="scientific">Algoriphagus aquimarinus</name>
    <dbReference type="NCBI Taxonomy" id="237018"/>
    <lineage>
        <taxon>Bacteria</taxon>
        <taxon>Pseudomonadati</taxon>
        <taxon>Bacteroidota</taxon>
        <taxon>Cytophagia</taxon>
        <taxon>Cytophagales</taxon>
        <taxon>Cyclobacteriaceae</taxon>
        <taxon>Algoriphagus</taxon>
    </lineage>
</organism>
<dbReference type="InterPro" id="IPR045886">
    <property type="entry name" value="ThiF/MoeB/HesA"/>
</dbReference>
<gene>
    <name evidence="2" type="ORF">SAMN04489723_11668</name>
</gene>
<dbReference type="PANTHER" id="PTHR43267">
    <property type="entry name" value="TRNA THREONYLCARBAMOYLADENOSINE DEHYDRATASE"/>
    <property type="match status" value="1"/>
</dbReference>
<reference evidence="2 3" key="1">
    <citation type="submission" date="2016-10" db="EMBL/GenBank/DDBJ databases">
        <authorList>
            <person name="de Groot N.N."/>
        </authorList>
    </citation>
    <scope>NUCLEOTIDE SEQUENCE [LARGE SCALE GENOMIC DNA]</scope>
    <source>
        <strain evidence="2 3">DSM 23399</strain>
    </source>
</reference>
<dbReference type="GO" id="GO:0008641">
    <property type="term" value="F:ubiquitin-like modifier activating enzyme activity"/>
    <property type="evidence" value="ECO:0007669"/>
    <property type="project" value="InterPro"/>
</dbReference>
<keyword evidence="3" id="KW-1185">Reference proteome</keyword>
<dbReference type="PANTHER" id="PTHR43267:SF3">
    <property type="entry name" value="THIF PROTEIN"/>
    <property type="match status" value="1"/>
</dbReference>
<dbReference type="RefSeq" id="WP_092899848.1">
    <property type="nucleotide sequence ID" value="NZ_FOKK01000016.1"/>
</dbReference>